<proteinExistence type="predicted"/>
<feature type="compositionally biased region" description="Basic and acidic residues" evidence="1">
    <location>
        <begin position="33"/>
        <end position="48"/>
    </location>
</feature>
<feature type="compositionally biased region" description="Low complexity" evidence="1">
    <location>
        <begin position="121"/>
        <end position="141"/>
    </location>
</feature>
<keyword evidence="3" id="KW-1185">Reference proteome</keyword>
<name>A0AAE1P043_9EUCA</name>
<evidence type="ECO:0000313" key="2">
    <source>
        <dbReference type="EMBL" id="KAK4298589.1"/>
    </source>
</evidence>
<gene>
    <name evidence="2" type="ORF">Pmani_029072</name>
</gene>
<accession>A0AAE1P043</accession>
<protein>
    <submittedName>
        <fullName evidence="2">Uncharacterized protein</fullName>
    </submittedName>
</protein>
<reference evidence="2" key="1">
    <citation type="submission" date="2023-11" db="EMBL/GenBank/DDBJ databases">
        <title>Genome assemblies of two species of porcelain crab, Petrolisthes cinctipes and Petrolisthes manimaculis (Anomura: Porcellanidae).</title>
        <authorList>
            <person name="Angst P."/>
        </authorList>
    </citation>
    <scope>NUCLEOTIDE SEQUENCE</scope>
    <source>
        <strain evidence="2">PB745_02</strain>
        <tissue evidence="2">Gill</tissue>
    </source>
</reference>
<sequence>MSAGYSRLTLGDPTSINTKCLVVQGVMGLIGKSRREGNGEEKREERGKRGWVGEGERKEGKGIGRDGGEDEKGGWKGRKVKERWMDRRVGRGGVDGRKGRKRWGGGEALSHSLILRHTARPSPHLTSPHLTSSHLTSPHLTAPSSQH</sequence>
<dbReference type="AlphaFoldDB" id="A0AAE1P043"/>
<dbReference type="Proteomes" id="UP001292094">
    <property type="component" value="Unassembled WGS sequence"/>
</dbReference>
<comment type="caution">
    <text evidence="2">The sequence shown here is derived from an EMBL/GenBank/DDBJ whole genome shotgun (WGS) entry which is preliminary data.</text>
</comment>
<evidence type="ECO:0000313" key="3">
    <source>
        <dbReference type="Proteomes" id="UP001292094"/>
    </source>
</evidence>
<feature type="compositionally biased region" description="Basic and acidic residues" evidence="1">
    <location>
        <begin position="82"/>
        <end position="97"/>
    </location>
</feature>
<evidence type="ECO:0000256" key="1">
    <source>
        <dbReference type="SAM" id="MobiDB-lite"/>
    </source>
</evidence>
<dbReference type="EMBL" id="JAWZYT010003397">
    <property type="protein sequence ID" value="KAK4298589.1"/>
    <property type="molecule type" value="Genomic_DNA"/>
</dbReference>
<feature type="region of interest" description="Disordered" evidence="1">
    <location>
        <begin position="31"/>
        <end position="147"/>
    </location>
</feature>
<organism evidence="2 3">
    <name type="scientific">Petrolisthes manimaculis</name>
    <dbReference type="NCBI Taxonomy" id="1843537"/>
    <lineage>
        <taxon>Eukaryota</taxon>
        <taxon>Metazoa</taxon>
        <taxon>Ecdysozoa</taxon>
        <taxon>Arthropoda</taxon>
        <taxon>Crustacea</taxon>
        <taxon>Multicrustacea</taxon>
        <taxon>Malacostraca</taxon>
        <taxon>Eumalacostraca</taxon>
        <taxon>Eucarida</taxon>
        <taxon>Decapoda</taxon>
        <taxon>Pleocyemata</taxon>
        <taxon>Anomura</taxon>
        <taxon>Galatheoidea</taxon>
        <taxon>Porcellanidae</taxon>
        <taxon>Petrolisthes</taxon>
    </lineage>
</organism>
<feature type="compositionally biased region" description="Basic and acidic residues" evidence="1">
    <location>
        <begin position="54"/>
        <end position="74"/>
    </location>
</feature>